<dbReference type="GeneID" id="6009765"/>
<dbReference type="AlphaFoldDB" id="A8NFF4"/>
<feature type="compositionally biased region" description="Basic residues" evidence="1">
    <location>
        <begin position="121"/>
        <end position="130"/>
    </location>
</feature>
<feature type="region of interest" description="Disordered" evidence="1">
    <location>
        <begin position="439"/>
        <end position="467"/>
    </location>
</feature>
<comment type="caution">
    <text evidence="2">The sequence shown here is derived from an EMBL/GenBank/DDBJ whole genome shotgun (WGS) entry which is preliminary data.</text>
</comment>
<gene>
    <name evidence="2" type="ORF">CC1G_04248</name>
</gene>
<protein>
    <submittedName>
        <fullName evidence="2">Uncharacterized protein</fullName>
    </submittedName>
</protein>
<dbReference type="InParanoid" id="A8NFF4"/>
<name>A8NFF4_COPC7</name>
<reference evidence="2 3" key="1">
    <citation type="journal article" date="2010" name="Proc. Natl. Acad. Sci. U.S.A.">
        <title>Insights into evolution of multicellular fungi from the assembled chromosomes of the mushroom Coprinopsis cinerea (Coprinus cinereus).</title>
        <authorList>
            <person name="Stajich J.E."/>
            <person name="Wilke S.K."/>
            <person name="Ahren D."/>
            <person name="Au C.H."/>
            <person name="Birren B.W."/>
            <person name="Borodovsky M."/>
            <person name="Burns C."/>
            <person name="Canback B."/>
            <person name="Casselton L.A."/>
            <person name="Cheng C.K."/>
            <person name="Deng J."/>
            <person name="Dietrich F.S."/>
            <person name="Fargo D.C."/>
            <person name="Farman M.L."/>
            <person name="Gathman A.C."/>
            <person name="Goldberg J."/>
            <person name="Guigo R."/>
            <person name="Hoegger P.J."/>
            <person name="Hooker J.B."/>
            <person name="Huggins A."/>
            <person name="James T.Y."/>
            <person name="Kamada T."/>
            <person name="Kilaru S."/>
            <person name="Kodira C."/>
            <person name="Kues U."/>
            <person name="Kupfer D."/>
            <person name="Kwan H.S."/>
            <person name="Lomsadze A."/>
            <person name="Li W."/>
            <person name="Lilly W.W."/>
            <person name="Ma L.J."/>
            <person name="Mackey A.J."/>
            <person name="Manning G."/>
            <person name="Martin F."/>
            <person name="Muraguchi H."/>
            <person name="Natvig D.O."/>
            <person name="Palmerini H."/>
            <person name="Ramesh M.A."/>
            <person name="Rehmeyer C.J."/>
            <person name="Roe B.A."/>
            <person name="Shenoy N."/>
            <person name="Stanke M."/>
            <person name="Ter-Hovhannisyan V."/>
            <person name="Tunlid A."/>
            <person name="Velagapudi R."/>
            <person name="Vision T.J."/>
            <person name="Zeng Q."/>
            <person name="Zolan M.E."/>
            <person name="Pukkila P.J."/>
        </authorList>
    </citation>
    <scope>NUCLEOTIDE SEQUENCE [LARGE SCALE GENOMIC DNA]</scope>
    <source>
        <strain evidence="3">Okayama-7 / 130 / ATCC MYA-4618 / FGSC 9003</strain>
    </source>
</reference>
<dbReference type="OMA" id="WREDSKK"/>
<evidence type="ECO:0000256" key="1">
    <source>
        <dbReference type="SAM" id="MobiDB-lite"/>
    </source>
</evidence>
<feature type="compositionally biased region" description="Basic residues" evidence="1">
    <location>
        <begin position="191"/>
        <end position="211"/>
    </location>
</feature>
<feature type="compositionally biased region" description="Basic residues" evidence="1">
    <location>
        <begin position="291"/>
        <end position="300"/>
    </location>
</feature>
<proteinExistence type="predicted"/>
<feature type="compositionally biased region" description="Low complexity" evidence="1">
    <location>
        <begin position="264"/>
        <end position="278"/>
    </location>
</feature>
<feature type="compositionally biased region" description="Acidic residues" evidence="1">
    <location>
        <begin position="156"/>
        <end position="187"/>
    </location>
</feature>
<feature type="compositionally biased region" description="Polar residues" evidence="1">
    <location>
        <begin position="1"/>
        <end position="18"/>
    </location>
</feature>
<dbReference type="KEGG" id="cci:CC1G_04248"/>
<feature type="compositionally biased region" description="Basic and acidic residues" evidence="1">
    <location>
        <begin position="439"/>
        <end position="452"/>
    </location>
</feature>
<sequence>MVSESPLTSPERSPSHSPGPSVGRRTAVSGRKRQFIASDDDEDDVEQAPVASSSKSNRRQLLHARALEEDEDEGYQHSRPNEEDVDVDIDGSSDAGYAHTDDPFYQSQEPVQAPVKEERTKKSKSSRKGSGKSGPPTKKVKRSSSRRERSVGDGSDMSDEEFEADFMEDEDDDMRPVSEEEYSDEEEYGRKKGKGKAVGKGGKAKGGKGTRRAASPEIKFRNEGKTAPPPPARTGKPDPLPLDDMDVDVTNSERSGRPLGTADSRPSGSSKSPASRHGSVPKDTGTGPPPQKKRKLPTIKKNKDGTAPTTPATAKSTVSSILSEVLPATPAPRLPAAQQGVADLDLTNKNIYDQLFKGGASALSSDRRAKEAERQKELMAMKEEWKAKRAVEQRETPPFDLQAQYEKISRFEERLRTYHSGALYPHYLAGKWREMWERSKAREREQRERESQESQPLANGTYGHDRR</sequence>
<dbReference type="RefSeq" id="XP_001833269.1">
    <property type="nucleotide sequence ID" value="XM_001833217.1"/>
</dbReference>
<dbReference type="eggNOG" id="ENOG502SS97">
    <property type="taxonomic scope" value="Eukaryota"/>
</dbReference>
<dbReference type="EMBL" id="AACS02000002">
    <property type="protein sequence ID" value="EAU88542.1"/>
    <property type="molecule type" value="Genomic_DNA"/>
</dbReference>
<keyword evidence="3" id="KW-1185">Reference proteome</keyword>
<organism evidence="2 3">
    <name type="scientific">Coprinopsis cinerea (strain Okayama-7 / 130 / ATCC MYA-4618 / FGSC 9003)</name>
    <name type="common">Inky cap fungus</name>
    <name type="synonym">Hormographiella aspergillata</name>
    <dbReference type="NCBI Taxonomy" id="240176"/>
    <lineage>
        <taxon>Eukaryota</taxon>
        <taxon>Fungi</taxon>
        <taxon>Dikarya</taxon>
        <taxon>Basidiomycota</taxon>
        <taxon>Agaricomycotina</taxon>
        <taxon>Agaricomycetes</taxon>
        <taxon>Agaricomycetidae</taxon>
        <taxon>Agaricales</taxon>
        <taxon>Agaricineae</taxon>
        <taxon>Psathyrellaceae</taxon>
        <taxon>Coprinopsis</taxon>
    </lineage>
</organism>
<dbReference type="Proteomes" id="UP000001861">
    <property type="component" value="Unassembled WGS sequence"/>
</dbReference>
<accession>A8NFF4</accession>
<feature type="region of interest" description="Disordered" evidence="1">
    <location>
        <begin position="1"/>
        <end position="319"/>
    </location>
</feature>
<dbReference type="OrthoDB" id="3362703at2759"/>
<evidence type="ECO:0000313" key="3">
    <source>
        <dbReference type="Proteomes" id="UP000001861"/>
    </source>
</evidence>
<evidence type="ECO:0000313" key="2">
    <source>
        <dbReference type="EMBL" id="EAU88542.1"/>
    </source>
</evidence>
<dbReference type="VEuPathDB" id="FungiDB:CC1G_04248"/>